<proteinExistence type="inferred from homology"/>
<feature type="binding site" evidence="6">
    <location>
        <position position="438"/>
    </location>
    <ligand>
        <name>Mg(2+)</name>
        <dbReference type="ChEBI" id="CHEBI:18420"/>
    </ligand>
</feature>
<comment type="similarity">
    <text evidence="6 7">Belongs to the polyphosphate kinase 1 (PPK1) family.</text>
</comment>
<dbReference type="NCBIfam" id="NF003917">
    <property type="entry name" value="PRK05443.1-1"/>
    <property type="match status" value="1"/>
</dbReference>
<dbReference type="Gene3D" id="3.30.870.10">
    <property type="entry name" value="Endonuclease Chain A"/>
    <property type="match status" value="2"/>
</dbReference>
<reference evidence="12 13" key="1">
    <citation type="submission" date="2024-06" db="EMBL/GenBank/DDBJ databases">
        <title>Sorghum-associated microbial communities from plants grown in Nebraska, USA.</title>
        <authorList>
            <person name="Schachtman D."/>
        </authorList>
    </citation>
    <scope>NUCLEOTIDE SEQUENCE [LARGE SCALE GENOMIC DNA]</scope>
    <source>
        <strain evidence="12 13">2857</strain>
    </source>
</reference>
<feature type="domain" description="Polyphosphate kinase C-terminal" evidence="10">
    <location>
        <begin position="536"/>
        <end position="700"/>
    </location>
</feature>
<dbReference type="Gene3D" id="1.20.58.310">
    <property type="entry name" value="Polyphosphate kinase N-terminal domain"/>
    <property type="match status" value="1"/>
</dbReference>
<dbReference type="GO" id="GO:0008976">
    <property type="term" value="F:polyphosphate kinase activity"/>
    <property type="evidence" value="ECO:0007669"/>
    <property type="project" value="UniProtKB-EC"/>
</dbReference>
<dbReference type="PANTHER" id="PTHR30218">
    <property type="entry name" value="POLYPHOSPHATE KINASE"/>
    <property type="match status" value="1"/>
</dbReference>
<dbReference type="SUPFAM" id="SSF143724">
    <property type="entry name" value="PHP14-like"/>
    <property type="match status" value="1"/>
</dbReference>
<dbReference type="Pfam" id="PF13089">
    <property type="entry name" value="PP_kinase_N"/>
    <property type="match status" value="1"/>
</dbReference>
<dbReference type="HAMAP" id="MF_00347">
    <property type="entry name" value="Polyphosphate_kinase"/>
    <property type="match status" value="1"/>
</dbReference>
<dbReference type="InterPro" id="IPR036832">
    <property type="entry name" value="PPK_N_dom_sf"/>
</dbReference>
<dbReference type="SUPFAM" id="SSF56024">
    <property type="entry name" value="Phospholipase D/nuclease"/>
    <property type="match status" value="2"/>
</dbReference>
<dbReference type="PANTHER" id="PTHR30218:SF0">
    <property type="entry name" value="POLYPHOSPHATE KINASE"/>
    <property type="match status" value="1"/>
</dbReference>
<feature type="domain" description="Polyphosphate kinase middle" evidence="8">
    <location>
        <begin position="153"/>
        <end position="332"/>
    </location>
</feature>
<accession>A0ABV2QNK9</accession>
<comment type="function">
    <text evidence="6 7">Catalyzes the reversible transfer of the terminal phosphate of ATP to form a long-chain polyphosphate (polyP).</text>
</comment>
<dbReference type="PIRSF" id="PIRSF015589">
    <property type="entry name" value="PP_kinase"/>
    <property type="match status" value="1"/>
</dbReference>
<evidence type="ECO:0000259" key="8">
    <source>
        <dbReference type="Pfam" id="PF02503"/>
    </source>
</evidence>
<organism evidence="12 13">
    <name type="scientific">Conyzicola nivalis</name>
    <dbReference type="NCBI Taxonomy" id="1477021"/>
    <lineage>
        <taxon>Bacteria</taxon>
        <taxon>Bacillati</taxon>
        <taxon>Actinomycetota</taxon>
        <taxon>Actinomycetes</taxon>
        <taxon>Micrococcales</taxon>
        <taxon>Microbacteriaceae</taxon>
        <taxon>Conyzicola</taxon>
    </lineage>
</organism>
<dbReference type="NCBIfam" id="NF003918">
    <property type="entry name" value="PRK05443.1-2"/>
    <property type="match status" value="1"/>
</dbReference>
<evidence type="ECO:0000259" key="11">
    <source>
        <dbReference type="Pfam" id="PF17941"/>
    </source>
</evidence>
<dbReference type="NCBIfam" id="NF003921">
    <property type="entry name" value="PRK05443.2-2"/>
    <property type="match status" value="1"/>
</dbReference>
<dbReference type="EC" id="2.7.4.1" evidence="6 7"/>
<evidence type="ECO:0000256" key="6">
    <source>
        <dbReference type="HAMAP-Rule" id="MF_00347"/>
    </source>
</evidence>
<evidence type="ECO:0000313" key="13">
    <source>
        <dbReference type="Proteomes" id="UP001549257"/>
    </source>
</evidence>
<dbReference type="EMBL" id="JBEPSJ010000002">
    <property type="protein sequence ID" value="MET4582629.1"/>
    <property type="molecule type" value="Genomic_DNA"/>
</dbReference>
<gene>
    <name evidence="6" type="primary">ppk</name>
    <name evidence="12" type="ORF">ABIE21_002139</name>
</gene>
<feature type="binding site" evidence="6">
    <location>
        <position position="76"/>
    </location>
    <ligand>
        <name>ATP</name>
        <dbReference type="ChEBI" id="CHEBI:30616"/>
    </ligand>
</feature>
<dbReference type="NCBIfam" id="NF003922">
    <property type="entry name" value="PRK05443.2-3"/>
    <property type="match status" value="1"/>
</dbReference>
<dbReference type="InterPro" id="IPR024953">
    <property type="entry name" value="PP_kinase_middle"/>
</dbReference>
<dbReference type="Pfam" id="PF02503">
    <property type="entry name" value="PP_kinase"/>
    <property type="match status" value="1"/>
</dbReference>
<dbReference type="RefSeq" id="WP_354024809.1">
    <property type="nucleotide sequence ID" value="NZ_JBEPSJ010000002.1"/>
</dbReference>
<dbReference type="CDD" id="cd09168">
    <property type="entry name" value="PLDc_PaPPK1_C2_like"/>
    <property type="match status" value="1"/>
</dbReference>
<evidence type="ECO:0000256" key="5">
    <source>
        <dbReference type="ARBA" id="ARBA00022840"/>
    </source>
</evidence>
<dbReference type="Pfam" id="PF13090">
    <property type="entry name" value="PP_kinase_C"/>
    <property type="match status" value="1"/>
</dbReference>
<comment type="caution">
    <text evidence="12">The sequence shown here is derived from an EMBL/GenBank/DDBJ whole genome shotgun (WGS) entry which is preliminary data.</text>
</comment>
<evidence type="ECO:0000256" key="1">
    <source>
        <dbReference type="ARBA" id="ARBA00022553"/>
    </source>
</evidence>
<feature type="binding site" evidence="6">
    <location>
        <position position="408"/>
    </location>
    <ligand>
        <name>Mg(2+)</name>
        <dbReference type="ChEBI" id="CHEBI:18420"/>
    </ligand>
</feature>
<dbReference type="Pfam" id="PF17941">
    <property type="entry name" value="PP_kinase_C_1"/>
    <property type="match status" value="1"/>
</dbReference>
<dbReference type="InterPro" id="IPR003414">
    <property type="entry name" value="PP_kinase"/>
</dbReference>
<protein>
    <recommendedName>
        <fullName evidence="6 7">Polyphosphate kinase</fullName>
        <ecNumber evidence="6 7">2.7.4.1</ecNumber>
    </recommendedName>
    <alternativeName>
        <fullName evidence="6">ATP-polyphosphate phosphotransferase</fullName>
    </alternativeName>
    <alternativeName>
        <fullName evidence="6">Polyphosphoric acid kinase</fullName>
    </alternativeName>
</protein>
<feature type="binding site" evidence="6">
    <location>
        <position position="597"/>
    </location>
    <ligand>
        <name>ATP</name>
        <dbReference type="ChEBI" id="CHEBI:30616"/>
    </ligand>
</feature>
<feature type="binding site" evidence="6">
    <location>
        <position position="501"/>
    </location>
    <ligand>
        <name>ATP</name>
        <dbReference type="ChEBI" id="CHEBI:30616"/>
    </ligand>
</feature>
<dbReference type="InterPro" id="IPR041108">
    <property type="entry name" value="PP_kinase_C_1"/>
</dbReference>
<dbReference type="SUPFAM" id="SSF140356">
    <property type="entry name" value="PPK N-terminal domain-like"/>
    <property type="match status" value="1"/>
</dbReference>
<keyword evidence="2 6" id="KW-0808">Transferase</keyword>
<comment type="PTM">
    <text evidence="6 7">An intermediate of this reaction is the autophosphorylated ppk in which a phosphate is covalently linked to a histidine residue through a N-P bond.</text>
</comment>
<dbReference type="InterPro" id="IPR025200">
    <property type="entry name" value="PPK_C_dom2"/>
</dbReference>
<keyword evidence="1 6" id="KW-0597">Phosphoprotein</keyword>
<evidence type="ECO:0000313" key="12">
    <source>
        <dbReference type="EMBL" id="MET4582629.1"/>
    </source>
</evidence>
<dbReference type="Proteomes" id="UP001549257">
    <property type="component" value="Unassembled WGS sequence"/>
</dbReference>
<evidence type="ECO:0000256" key="2">
    <source>
        <dbReference type="ARBA" id="ARBA00022679"/>
    </source>
</evidence>
<keyword evidence="6" id="KW-0460">Magnesium</keyword>
<dbReference type="InterPro" id="IPR036830">
    <property type="entry name" value="PP_kinase_middle_dom_sf"/>
</dbReference>
<feature type="domain" description="Polyphosphate kinase N-terminal" evidence="9">
    <location>
        <begin position="38"/>
        <end position="143"/>
    </location>
</feature>
<dbReference type="NCBIfam" id="TIGR03705">
    <property type="entry name" value="poly_P_kin"/>
    <property type="match status" value="1"/>
</dbReference>
<evidence type="ECO:0000256" key="4">
    <source>
        <dbReference type="ARBA" id="ARBA00022777"/>
    </source>
</evidence>
<keyword evidence="4 6" id="KW-0418">Kinase</keyword>
<comment type="cofactor">
    <cofactor evidence="6">
        <name>Mg(2+)</name>
        <dbReference type="ChEBI" id="CHEBI:18420"/>
    </cofactor>
</comment>
<keyword evidence="13" id="KW-1185">Reference proteome</keyword>
<name>A0ABV2QNK9_9MICO</name>
<feature type="binding site" evidence="6">
    <location>
        <position position="625"/>
    </location>
    <ligand>
        <name>ATP</name>
        <dbReference type="ChEBI" id="CHEBI:30616"/>
    </ligand>
</feature>
<dbReference type="CDD" id="cd09165">
    <property type="entry name" value="PLDc_PaPPK1_C1_like"/>
    <property type="match status" value="1"/>
</dbReference>
<sequence>MDSENTLIDALAPSESLDEYDIDESSSVDDGSLPYDRYLDRELSWLAFNQRVLELAEDTTLPLLERANFLAIFASNLDEFFMVRVAGLKRRIATGLAVPTNVGTAPEDVLAAVSAKAHDLQHRHAVAFGDHVKPALDEAGIHIETWSDLDEADRDRAHEIFSLQIFPVLMPLAVDPAHPFPYISGLSLNLAVRVRNPKTDKVEFARLKVPTVLPRFVQLPNDGSGRLRFIPIEDLISNHLGELFPGMEILEHHEFRVTRNEDVEVDEDESENLIQALEKQLLNRRFGPPIRLEITEDMDDLTLGLLVRELDITEQEVYRLPAPLDLGGLFQLNRIDRPLLKYAKHVPTTSVSLLPNEPNAAPNIFTSIAKGDVLLHHPYESFSTSVQTFLEQAAADPNVLAIKQTLYRTSGDSPIVEALIAAAEAGKAVLALVEIKARFDETANINWARKLEKAGVHVVYGLVGLKTHCKLALVIRQERGVLKHYSHIGTGNYNPKTSRIYEDLGLLTDDDVVGKDLTRLFNELSGYAIEKKFKRLLVAPLHLRKGLLKHIKTETDNAKAGLPSGIRIKLNSIVDEAIIDALYRASNAGVPVDLVVRGICGIRPGVEGMSENIRVRSVLGRYLEHARIFSFVNNGDPQVYIGSADMMHRNLDRRVEALVRLVAPDQLRQIDELFELALAEDTSSWWLDETGEWTRHSRAESGEPLRDMQNVIMKRISQRKRAISR</sequence>
<keyword evidence="5 6" id="KW-0067">ATP-binding</keyword>
<evidence type="ECO:0000256" key="7">
    <source>
        <dbReference type="RuleBase" id="RU003800"/>
    </source>
</evidence>
<dbReference type="InterPro" id="IPR025198">
    <property type="entry name" value="PPK_N_dom"/>
</dbReference>
<comment type="catalytic activity">
    <reaction evidence="6 7">
        <text>[phosphate](n) + ATP = [phosphate](n+1) + ADP</text>
        <dbReference type="Rhea" id="RHEA:19573"/>
        <dbReference type="Rhea" id="RHEA-COMP:9859"/>
        <dbReference type="Rhea" id="RHEA-COMP:14280"/>
        <dbReference type="ChEBI" id="CHEBI:16838"/>
        <dbReference type="ChEBI" id="CHEBI:30616"/>
        <dbReference type="ChEBI" id="CHEBI:456216"/>
        <dbReference type="EC" id="2.7.4.1"/>
    </reaction>
</comment>
<evidence type="ECO:0000259" key="9">
    <source>
        <dbReference type="Pfam" id="PF13089"/>
    </source>
</evidence>
<feature type="active site" description="Phosphohistidine intermediate" evidence="6">
    <location>
        <position position="468"/>
    </location>
</feature>
<keyword evidence="6" id="KW-0479">Metal-binding</keyword>
<dbReference type="Gene3D" id="3.30.1840.10">
    <property type="entry name" value="Polyphosphate kinase middle domain"/>
    <property type="match status" value="1"/>
</dbReference>
<evidence type="ECO:0000259" key="10">
    <source>
        <dbReference type="Pfam" id="PF13090"/>
    </source>
</evidence>
<feature type="domain" description="Polyphosphate kinase C-terminal" evidence="11">
    <location>
        <begin position="363"/>
        <end position="528"/>
    </location>
</feature>
<keyword evidence="3 6" id="KW-0547">Nucleotide-binding</keyword>
<evidence type="ECO:0000256" key="3">
    <source>
        <dbReference type="ARBA" id="ARBA00022741"/>
    </source>
</evidence>